<feature type="transmembrane region" description="Helical" evidence="1">
    <location>
        <begin position="62"/>
        <end position="80"/>
    </location>
</feature>
<keyword evidence="1" id="KW-1133">Transmembrane helix</keyword>
<keyword evidence="1" id="KW-0472">Membrane</keyword>
<proteinExistence type="predicted"/>
<feature type="transmembrane region" description="Helical" evidence="1">
    <location>
        <begin position="28"/>
        <end position="50"/>
    </location>
</feature>
<evidence type="ECO:0000313" key="3">
    <source>
        <dbReference type="Proteomes" id="UP001500620"/>
    </source>
</evidence>
<sequence length="298" mass="30680">MFEALTVLATQDKAVRAVSPWQDDPYDVFVSFAVVAVPPLAVVIAARLLVWHAPGGPDREQQTARAAGALTGVTGLPLVFEWSAVMVGAHRAVWNGWTTALIAGLAVVSVLALAAGGIVWRSRSPRAAASGWQHDWLGDVALLASRLPVVRRWAGPGVVEWTRRHATGVFAAASLLAAAGVIGAQAIGEGWTDPLLIGWAVTVVATSMFAFCILTNTAAGFIARPARTRPAHVAERSVLAGTAVLVAMTAFRDPLWTVLTGGPVTTVPVLVSLTVGAGLAASGLTAAVLAARPNGATG</sequence>
<accession>A0ABP8CXB0</accession>
<name>A0ABP8CXB0_9ACTN</name>
<evidence type="ECO:0000256" key="1">
    <source>
        <dbReference type="SAM" id="Phobius"/>
    </source>
</evidence>
<organism evidence="2 3">
    <name type="scientific">Dactylosporangium darangshiense</name>
    <dbReference type="NCBI Taxonomy" id="579108"/>
    <lineage>
        <taxon>Bacteria</taxon>
        <taxon>Bacillati</taxon>
        <taxon>Actinomycetota</taxon>
        <taxon>Actinomycetes</taxon>
        <taxon>Micromonosporales</taxon>
        <taxon>Micromonosporaceae</taxon>
        <taxon>Dactylosporangium</taxon>
    </lineage>
</organism>
<reference evidence="3" key="1">
    <citation type="journal article" date="2019" name="Int. J. Syst. Evol. Microbiol.">
        <title>The Global Catalogue of Microorganisms (GCM) 10K type strain sequencing project: providing services to taxonomists for standard genome sequencing and annotation.</title>
        <authorList>
            <consortium name="The Broad Institute Genomics Platform"/>
            <consortium name="The Broad Institute Genome Sequencing Center for Infectious Disease"/>
            <person name="Wu L."/>
            <person name="Ma J."/>
        </authorList>
    </citation>
    <scope>NUCLEOTIDE SEQUENCE [LARGE SCALE GENOMIC DNA]</scope>
    <source>
        <strain evidence="3">JCM 17441</strain>
    </source>
</reference>
<feature type="transmembrane region" description="Helical" evidence="1">
    <location>
        <begin position="100"/>
        <end position="120"/>
    </location>
</feature>
<keyword evidence="3" id="KW-1185">Reference proteome</keyword>
<feature type="transmembrane region" description="Helical" evidence="1">
    <location>
        <begin position="233"/>
        <end position="251"/>
    </location>
</feature>
<protein>
    <submittedName>
        <fullName evidence="2">Uncharacterized protein</fullName>
    </submittedName>
</protein>
<feature type="transmembrane region" description="Helical" evidence="1">
    <location>
        <begin position="169"/>
        <end position="187"/>
    </location>
</feature>
<feature type="transmembrane region" description="Helical" evidence="1">
    <location>
        <begin position="199"/>
        <end position="221"/>
    </location>
</feature>
<feature type="transmembrane region" description="Helical" evidence="1">
    <location>
        <begin position="271"/>
        <end position="291"/>
    </location>
</feature>
<dbReference type="EMBL" id="BAABAT010000002">
    <property type="protein sequence ID" value="GAA4244507.1"/>
    <property type="molecule type" value="Genomic_DNA"/>
</dbReference>
<keyword evidence="1" id="KW-0812">Transmembrane</keyword>
<evidence type="ECO:0000313" key="2">
    <source>
        <dbReference type="EMBL" id="GAA4244507.1"/>
    </source>
</evidence>
<comment type="caution">
    <text evidence="2">The sequence shown here is derived from an EMBL/GenBank/DDBJ whole genome shotgun (WGS) entry which is preliminary data.</text>
</comment>
<dbReference type="Proteomes" id="UP001500620">
    <property type="component" value="Unassembled WGS sequence"/>
</dbReference>
<gene>
    <name evidence="2" type="ORF">GCM10022255_007830</name>
</gene>